<dbReference type="HOGENOM" id="CLU_1837204_0_0_1"/>
<gene>
    <name evidence="2" type="primary">Dsim\GD24445</name>
    <name evidence="2" type="ORF">Dsim_GD24445</name>
</gene>
<evidence type="ECO:0000313" key="3">
    <source>
        <dbReference type="Proteomes" id="UP000000304"/>
    </source>
</evidence>
<protein>
    <submittedName>
        <fullName evidence="2">GD24445</fullName>
    </submittedName>
</protein>
<name>B4NUT2_DROSI</name>
<feature type="region of interest" description="Disordered" evidence="1">
    <location>
        <begin position="1"/>
        <end position="77"/>
    </location>
</feature>
<dbReference type="Proteomes" id="UP000000304">
    <property type="component" value="Unassembled WGS sequence"/>
</dbReference>
<accession>B4NUT2</accession>
<dbReference type="AlphaFoldDB" id="B4NUT2"/>
<proteinExistence type="predicted"/>
<evidence type="ECO:0000313" key="2">
    <source>
        <dbReference type="EMBL" id="EDX16729.1"/>
    </source>
</evidence>
<evidence type="ECO:0000256" key="1">
    <source>
        <dbReference type="SAM" id="MobiDB-lite"/>
    </source>
</evidence>
<keyword evidence="3" id="KW-1185">Reference proteome</keyword>
<dbReference type="EMBL" id="CH984237">
    <property type="protein sequence ID" value="EDX16729.1"/>
    <property type="molecule type" value="Genomic_DNA"/>
</dbReference>
<sequence length="140" mass="15233">MKRNQAQSHRNDENAGGAASTSGVMAARRDALSGIDSMQQSGKVCGQKKVAPGGPVPNRSFNSVPWHASSAPHRPVLPRPASTVFEKLKGKTFLFGSHSVLEVVLDLVMGMGTESGTRMVVVMEWEARDPVWLGHHFNWR</sequence>
<reference evidence="2 3" key="1">
    <citation type="journal article" date="2007" name="Nature">
        <title>Evolution of genes and genomes on the Drosophila phylogeny.</title>
        <authorList>
            <consortium name="Drosophila 12 Genomes Consortium"/>
            <person name="Clark A.G."/>
            <person name="Eisen M.B."/>
            <person name="Smith D.R."/>
            <person name="Bergman C.M."/>
            <person name="Oliver B."/>
            <person name="Markow T.A."/>
            <person name="Kaufman T.C."/>
            <person name="Kellis M."/>
            <person name="Gelbart W."/>
            <person name="Iyer V.N."/>
            <person name="Pollard D.A."/>
            <person name="Sackton T.B."/>
            <person name="Larracuente A.M."/>
            <person name="Singh N.D."/>
            <person name="Abad J.P."/>
            <person name="Abt D.N."/>
            <person name="Adryan B."/>
            <person name="Aguade M."/>
            <person name="Akashi H."/>
            <person name="Anderson W.W."/>
            <person name="Aquadro C.F."/>
            <person name="Ardell D.H."/>
            <person name="Arguello R."/>
            <person name="Artieri C.G."/>
            <person name="Barbash D.A."/>
            <person name="Barker D."/>
            <person name="Barsanti P."/>
            <person name="Batterham P."/>
            <person name="Batzoglou S."/>
            <person name="Begun D."/>
            <person name="Bhutkar A."/>
            <person name="Blanco E."/>
            <person name="Bosak S.A."/>
            <person name="Bradley R.K."/>
            <person name="Brand A.D."/>
            <person name="Brent M.R."/>
            <person name="Brooks A.N."/>
            <person name="Brown R.H."/>
            <person name="Butlin R.K."/>
            <person name="Caggese C."/>
            <person name="Calvi B.R."/>
            <person name="Bernardo de Carvalho A."/>
            <person name="Caspi A."/>
            <person name="Castrezana S."/>
            <person name="Celniker S.E."/>
            <person name="Chang J.L."/>
            <person name="Chapple C."/>
            <person name="Chatterji S."/>
            <person name="Chinwalla A."/>
            <person name="Civetta A."/>
            <person name="Clifton S.W."/>
            <person name="Comeron J.M."/>
            <person name="Costello J.C."/>
            <person name="Coyne J.A."/>
            <person name="Daub J."/>
            <person name="David R.G."/>
            <person name="Delcher A.L."/>
            <person name="Delehaunty K."/>
            <person name="Do C.B."/>
            <person name="Ebling H."/>
            <person name="Edwards K."/>
            <person name="Eickbush T."/>
            <person name="Evans J.D."/>
            <person name="Filipski A."/>
            <person name="Findeiss S."/>
            <person name="Freyhult E."/>
            <person name="Fulton L."/>
            <person name="Fulton R."/>
            <person name="Garcia A.C."/>
            <person name="Gardiner A."/>
            <person name="Garfield D.A."/>
            <person name="Garvin B.E."/>
            <person name="Gibson G."/>
            <person name="Gilbert D."/>
            <person name="Gnerre S."/>
            <person name="Godfrey J."/>
            <person name="Good R."/>
            <person name="Gotea V."/>
            <person name="Gravely B."/>
            <person name="Greenberg A.J."/>
            <person name="Griffiths-Jones S."/>
            <person name="Gross S."/>
            <person name="Guigo R."/>
            <person name="Gustafson E.A."/>
            <person name="Haerty W."/>
            <person name="Hahn M.W."/>
            <person name="Halligan D.L."/>
            <person name="Halpern A.L."/>
            <person name="Halter G.M."/>
            <person name="Han M.V."/>
            <person name="Heger A."/>
            <person name="Hillier L."/>
            <person name="Hinrichs A.S."/>
            <person name="Holmes I."/>
            <person name="Hoskins R.A."/>
            <person name="Hubisz M.J."/>
            <person name="Hultmark D."/>
            <person name="Huntley M.A."/>
            <person name="Jaffe D.B."/>
            <person name="Jagadeeshan S."/>
            <person name="Jeck W.R."/>
            <person name="Johnson J."/>
            <person name="Jones C.D."/>
            <person name="Jordan W.C."/>
            <person name="Karpen G.H."/>
            <person name="Kataoka E."/>
            <person name="Keightley P.D."/>
            <person name="Kheradpour P."/>
            <person name="Kirkness E.F."/>
            <person name="Koerich L.B."/>
            <person name="Kristiansen K."/>
            <person name="Kudrna D."/>
            <person name="Kulathinal R.J."/>
            <person name="Kumar S."/>
            <person name="Kwok R."/>
            <person name="Lander E."/>
            <person name="Langley C.H."/>
            <person name="Lapoint R."/>
            <person name="Lazzaro B.P."/>
            <person name="Lee S.J."/>
            <person name="Levesque L."/>
            <person name="Li R."/>
            <person name="Lin C.F."/>
            <person name="Lin M.F."/>
            <person name="Lindblad-Toh K."/>
            <person name="Llopart A."/>
            <person name="Long M."/>
            <person name="Low L."/>
            <person name="Lozovsky E."/>
            <person name="Lu J."/>
            <person name="Luo M."/>
            <person name="Machado C.A."/>
            <person name="Makalowski W."/>
            <person name="Marzo M."/>
            <person name="Matsuda M."/>
            <person name="Matzkin L."/>
            <person name="McAllister B."/>
            <person name="McBride C.S."/>
            <person name="McKernan B."/>
            <person name="McKernan K."/>
            <person name="Mendez-Lago M."/>
            <person name="Minx P."/>
            <person name="Mollenhauer M.U."/>
            <person name="Montooth K."/>
            <person name="Mount S.M."/>
            <person name="Mu X."/>
            <person name="Myers E."/>
            <person name="Negre B."/>
            <person name="Newfeld S."/>
            <person name="Nielsen R."/>
            <person name="Noor M.A."/>
            <person name="O'Grady P."/>
            <person name="Pachter L."/>
            <person name="Papaceit M."/>
            <person name="Parisi M.J."/>
            <person name="Parisi M."/>
            <person name="Parts L."/>
            <person name="Pedersen J.S."/>
            <person name="Pesole G."/>
            <person name="Phillippy A.M."/>
            <person name="Ponting C.P."/>
            <person name="Pop M."/>
            <person name="Porcelli D."/>
            <person name="Powell J.R."/>
            <person name="Prohaska S."/>
            <person name="Pruitt K."/>
            <person name="Puig M."/>
            <person name="Quesneville H."/>
            <person name="Ram K.R."/>
            <person name="Rand D."/>
            <person name="Rasmussen M.D."/>
            <person name="Reed L.K."/>
            <person name="Reenan R."/>
            <person name="Reily A."/>
            <person name="Remington K.A."/>
            <person name="Rieger T.T."/>
            <person name="Ritchie M.G."/>
            <person name="Robin C."/>
            <person name="Rogers Y.H."/>
            <person name="Rohde C."/>
            <person name="Rozas J."/>
            <person name="Rubenfield M.J."/>
            <person name="Ruiz A."/>
            <person name="Russo S."/>
            <person name="Salzberg S.L."/>
            <person name="Sanchez-Gracia A."/>
            <person name="Saranga D.J."/>
            <person name="Sato H."/>
            <person name="Schaeffer S.W."/>
            <person name="Schatz M.C."/>
            <person name="Schlenke T."/>
            <person name="Schwartz R."/>
            <person name="Segarra C."/>
            <person name="Singh R.S."/>
            <person name="Sirot L."/>
            <person name="Sirota M."/>
            <person name="Sisneros N.B."/>
            <person name="Smith C.D."/>
            <person name="Smith T.F."/>
            <person name="Spieth J."/>
            <person name="Stage D.E."/>
            <person name="Stark A."/>
            <person name="Stephan W."/>
            <person name="Strausberg R.L."/>
            <person name="Strempel S."/>
            <person name="Sturgill D."/>
            <person name="Sutton G."/>
            <person name="Sutton G.G."/>
            <person name="Tao W."/>
            <person name="Teichmann S."/>
            <person name="Tobari Y.N."/>
            <person name="Tomimura Y."/>
            <person name="Tsolas J.M."/>
            <person name="Valente V.L."/>
            <person name="Venter E."/>
            <person name="Venter J.C."/>
            <person name="Vicario S."/>
            <person name="Vieira F.G."/>
            <person name="Vilella A.J."/>
            <person name="Villasante A."/>
            <person name="Walenz B."/>
            <person name="Wang J."/>
            <person name="Wasserman M."/>
            <person name="Watts T."/>
            <person name="Wilson D."/>
            <person name="Wilson R.K."/>
            <person name="Wing R.A."/>
            <person name="Wolfner M.F."/>
            <person name="Wong A."/>
            <person name="Wong G.K."/>
            <person name="Wu C.I."/>
            <person name="Wu G."/>
            <person name="Yamamoto D."/>
            <person name="Yang H.P."/>
            <person name="Yang S.P."/>
            <person name="Yorke J.A."/>
            <person name="Yoshida K."/>
            <person name="Zdobnov E."/>
            <person name="Zhang P."/>
            <person name="Zhang Y."/>
            <person name="Zimin A.V."/>
            <person name="Baldwin J."/>
            <person name="Abdouelleil A."/>
            <person name="Abdulkadir J."/>
            <person name="Abebe A."/>
            <person name="Abera B."/>
            <person name="Abreu J."/>
            <person name="Acer S.C."/>
            <person name="Aftuck L."/>
            <person name="Alexander A."/>
            <person name="An P."/>
            <person name="Anderson E."/>
            <person name="Anderson S."/>
            <person name="Arachi H."/>
            <person name="Azer M."/>
            <person name="Bachantsang P."/>
            <person name="Barry A."/>
            <person name="Bayul T."/>
            <person name="Berlin A."/>
            <person name="Bessette D."/>
            <person name="Bloom T."/>
            <person name="Blye J."/>
            <person name="Boguslavskiy L."/>
            <person name="Bonnet C."/>
            <person name="Boukhgalter B."/>
            <person name="Bourzgui I."/>
            <person name="Brown A."/>
            <person name="Cahill P."/>
            <person name="Channer S."/>
            <person name="Cheshatsang Y."/>
            <person name="Chuda L."/>
            <person name="Citroen M."/>
            <person name="Collymore A."/>
            <person name="Cooke P."/>
            <person name="Costello M."/>
            <person name="D'Aco K."/>
            <person name="Daza R."/>
            <person name="De Haan G."/>
            <person name="DeGray S."/>
            <person name="DeMaso C."/>
            <person name="Dhargay N."/>
            <person name="Dooley K."/>
            <person name="Dooley E."/>
            <person name="Doricent M."/>
            <person name="Dorje P."/>
            <person name="Dorjee K."/>
            <person name="Dupes A."/>
            <person name="Elong R."/>
            <person name="Falk J."/>
            <person name="Farina A."/>
            <person name="Faro S."/>
            <person name="Ferguson D."/>
            <person name="Fisher S."/>
            <person name="Foley C.D."/>
            <person name="Franke A."/>
            <person name="Friedrich D."/>
            <person name="Gadbois L."/>
            <person name="Gearin G."/>
            <person name="Gearin C.R."/>
            <person name="Giannoukos G."/>
            <person name="Goode T."/>
            <person name="Graham J."/>
            <person name="Grandbois E."/>
            <person name="Grewal S."/>
            <person name="Gyaltsen K."/>
            <person name="Hafez N."/>
            <person name="Hagos B."/>
            <person name="Hall J."/>
            <person name="Henson C."/>
            <person name="Hollinger A."/>
            <person name="Honan T."/>
            <person name="Huard M.D."/>
            <person name="Hughes L."/>
            <person name="Hurhula B."/>
            <person name="Husby M.E."/>
            <person name="Kamat A."/>
            <person name="Kanga B."/>
            <person name="Kashin S."/>
            <person name="Khazanovich D."/>
            <person name="Kisner P."/>
            <person name="Lance K."/>
            <person name="Lara M."/>
            <person name="Lee W."/>
            <person name="Lennon N."/>
            <person name="Letendre F."/>
            <person name="LeVine R."/>
            <person name="Lipovsky A."/>
            <person name="Liu X."/>
            <person name="Liu J."/>
            <person name="Liu S."/>
            <person name="Lokyitsang T."/>
            <person name="Lokyitsang Y."/>
            <person name="Lubonja R."/>
            <person name="Lui A."/>
            <person name="MacDonald P."/>
            <person name="Magnisalis V."/>
            <person name="Maru K."/>
            <person name="Matthews C."/>
            <person name="McCusker W."/>
            <person name="McDonough S."/>
            <person name="Mehta T."/>
            <person name="Meldrim J."/>
            <person name="Meneus L."/>
            <person name="Mihai O."/>
            <person name="Mihalev A."/>
            <person name="Mihova T."/>
            <person name="Mittelman R."/>
            <person name="Mlenga V."/>
            <person name="Montmayeur A."/>
            <person name="Mulrain L."/>
            <person name="Navidi A."/>
            <person name="Naylor J."/>
            <person name="Negash T."/>
            <person name="Nguyen T."/>
            <person name="Nguyen N."/>
            <person name="Nicol R."/>
            <person name="Norbu C."/>
            <person name="Norbu N."/>
            <person name="Novod N."/>
            <person name="O'Neill B."/>
            <person name="Osman S."/>
            <person name="Markiewicz E."/>
            <person name="Oyono O.L."/>
            <person name="Patti C."/>
            <person name="Phunkhang P."/>
            <person name="Pierre F."/>
            <person name="Priest M."/>
            <person name="Raghuraman S."/>
            <person name="Rege F."/>
            <person name="Reyes R."/>
            <person name="Rise C."/>
            <person name="Rogov P."/>
            <person name="Ross K."/>
            <person name="Ryan E."/>
            <person name="Settipalli S."/>
            <person name="Shea T."/>
            <person name="Sherpa N."/>
            <person name="Shi L."/>
            <person name="Shih D."/>
            <person name="Sparrow T."/>
            <person name="Spaulding J."/>
            <person name="Stalker J."/>
            <person name="Stange-Thomann N."/>
            <person name="Stavropoulos S."/>
            <person name="Stone C."/>
            <person name="Strader C."/>
            <person name="Tesfaye S."/>
            <person name="Thomson T."/>
            <person name="Thoulutsang Y."/>
            <person name="Thoulutsang D."/>
            <person name="Topham K."/>
            <person name="Topping I."/>
            <person name="Tsamla T."/>
            <person name="Vassiliev H."/>
            <person name="Vo A."/>
            <person name="Wangchuk T."/>
            <person name="Wangdi T."/>
            <person name="Weiand M."/>
            <person name="Wilkinson J."/>
            <person name="Wilson A."/>
            <person name="Yadav S."/>
            <person name="Young G."/>
            <person name="Yu Q."/>
            <person name="Zembek L."/>
            <person name="Zhong D."/>
            <person name="Zimmer A."/>
            <person name="Zwirko Z."/>
            <person name="Jaffe D.B."/>
            <person name="Alvarez P."/>
            <person name="Brockman W."/>
            <person name="Butler J."/>
            <person name="Chin C."/>
            <person name="Gnerre S."/>
            <person name="Grabherr M."/>
            <person name="Kleber M."/>
            <person name="Mauceli E."/>
            <person name="MacCallum I."/>
        </authorList>
    </citation>
    <scope>NUCLEOTIDE SEQUENCE [LARGE SCALE GENOMIC DNA]</scope>
    <source>
        <strain evidence="3">white501</strain>
    </source>
</reference>
<organism evidence="2 3">
    <name type="scientific">Drosophila simulans</name>
    <name type="common">Fruit fly</name>
    <dbReference type="NCBI Taxonomy" id="7240"/>
    <lineage>
        <taxon>Eukaryota</taxon>
        <taxon>Metazoa</taxon>
        <taxon>Ecdysozoa</taxon>
        <taxon>Arthropoda</taxon>
        <taxon>Hexapoda</taxon>
        <taxon>Insecta</taxon>
        <taxon>Pterygota</taxon>
        <taxon>Neoptera</taxon>
        <taxon>Endopterygota</taxon>
        <taxon>Diptera</taxon>
        <taxon>Brachycera</taxon>
        <taxon>Muscomorpha</taxon>
        <taxon>Ephydroidea</taxon>
        <taxon>Drosophilidae</taxon>
        <taxon>Drosophila</taxon>
        <taxon>Sophophora</taxon>
    </lineage>
</organism>
<dbReference type="OMA" id="SFNSVPW"/>